<evidence type="ECO:0000313" key="2">
    <source>
        <dbReference type="Proteomes" id="UP000324222"/>
    </source>
</evidence>
<accession>A0A5B7H041</accession>
<dbReference type="EMBL" id="VSRR010019416">
    <property type="protein sequence ID" value="MPC62204.1"/>
    <property type="molecule type" value="Genomic_DNA"/>
</dbReference>
<dbReference type="Proteomes" id="UP000324222">
    <property type="component" value="Unassembled WGS sequence"/>
</dbReference>
<reference evidence="1 2" key="1">
    <citation type="submission" date="2019-05" db="EMBL/GenBank/DDBJ databases">
        <title>Another draft genome of Portunus trituberculatus and its Hox gene families provides insights of decapod evolution.</title>
        <authorList>
            <person name="Jeong J.-H."/>
            <person name="Song I."/>
            <person name="Kim S."/>
            <person name="Choi T."/>
            <person name="Kim D."/>
            <person name="Ryu S."/>
            <person name="Kim W."/>
        </authorList>
    </citation>
    <scope>NUCLEOTIDE SEQUENCE [LARGE SCALE GENOMIC DNA]</scope>
    <source>
        <tissue evidence="1">Muscle</tissue>
    </source>
</reference>
<name>A0A5B7H041_PORTR</name>
<evidence type="ECO:0000313" key="1">
    <source>
        <dbReference type="EMBL" id="MPC62204.1"/>
    </source>
</evidence>
<proteinExistence type="predicted"/>
<organism evidence="1 2">
    <name type="scientific">Portunus trituberculatus</name>
    <name type="common">Swimming crab</name>
    <name type="synonym">Neptunus trituberculatus</name>
    <dbReference type="NCBI Taxonomy" id="210409"/>
    <lineage>
        <taxon>Eukaryota</taxon>
        <taxon>Metazoa</taxon>
        <taxon>Ecdysozoa</taxon>
        <taxon>Arthropoda</taxon>
        <taxon>Crustacea</taxon>
        <taxon>Multicrustacea</taxon>
        <taxon>Malacostraca</taxon>
        <taxon>Eumalacostraca</taxon>
        <taxon>Eucarida</taxon>
        <taxon>Decapoda</taxon>
        <taxon>Pleocyemata</taxon>
        <taxon>Brachyura</taxon>
        <taxon>Eubrachyura</taxon>
        <taxon>Portunoidea</taxon>
        <taxon>Portunidae</taxon>
        <taxon>Portuninae</taxon>
        <taxon>Portunus</taxon>
    </lineage>
</organism>
<gene>
    <name evidence="1" type="ORF">E2C01_056287</name>
</gene>
<comment type="caution">
    <text evidence="1">The sequence shown here is derived from an EMBL/GenBank/DDBJ whole genome shotgun (WGS) entry which is preliminary data.</text>
</comment>
<keyword evidence="2" id="KW-1185">Reference proteome</keyword>
<protein>
    <submittedName>
        <fullName evidence="1">Uncharacterized protein</fullName>
    </submittedName>
</protein>
<sequence length="9" mass="848">MATPGGDLS</sequence>